<dbReference type="EMBL" id="FOVG01000004">
    <property type="protein sequence ID" value="SFO24260.1"/>
    <property type="molecule type" value="Genomic_DNA"/>
</dbReference>
<evidence type="ECO:0000313" key="1">
    <source>
        <dbReference type="EMBL" id="SFO24260.1"/>
    </source>
</evidence>
<reference evidence="2" key="1">
    <citation type="submission" date="2016-10" db="EMBL/GenBank/DDBJ databases">
        <authorList>
            <person name="Varghese N."/>
            <person name="Submissions S."/>
        </authorList>
    </citation>
    <scope>NUCLEOTIDE SEQUENCE [LARGE SCALE GENOMIC DNA]</scope>
    <source>
        <strain evidence="2">OV426</strain>
    </source>
</reference>
<dbReference type="OrthoDB" id="6624392at2"/>
<dbReference type="RefSeq" id="WP_090965584.1">
    <property type="nucleotide sequence ID" value="NZ_FOVG01000004.1"/>
</dbReference>
<dbReference type="Gene3D" id="6.10.200.10">
    <property type="entry name" value="Regulatory phage protein Cox"/>
    <property type="match status" value="1"/>
</dbReference>
<sequence length="74" mass="8166">MSPQITIPSGPDLMTYEQFAQAYGYSLRTVKQMVEDGDLLVMPRKKVGGAARINMVAFRARLLAQGVNCRYVAA</sequence>
<keyword evidence="2" id="KW-1185">Reference proteome</keyword>
<name>A0A1I5FKG8_9GAMM</name>
<dbReference type="InterPro" id="IPR038147">
    <property type="entry name" value="Cox_sf"/>
</dbReference>
<protein>
    <recommendedName>
        <fullName evidence="3">DNA binding domain-containing protein, excisionase family</fullName>
    </recommendedName>
</protein>
<dbReference type="AlphaFoldDB" id="A0A1I5FKG8"/>
<proteinExistence type="predicted"/>
<dbReference type="Proteomes" id="UP000198968">
    <property type="component" value="Unassembled WGS sequence"/>
</dbReference>
<evidence type="ECO:0008006" key="3">
    <source>
        <dbReference type="Google" id="ProtNLM"/>
    </source>
</evidence>
<gene>
    <name evidence="1" type="ORF">SAMN05428971_3293</name>
</gene>
<evidence type="ECO:0000313" key="2">
    <source>
        <dbReference type="Proteomes" id="UP000198968"/>
    </source>
</evidence>
<organism evidence="1 2">
    <name type="scientific">Candidatus Pantoea varia</name>
    <dbReference type="NCBI Taxonomy" id="1881036"/>
    <lineage>
        <taxon>Bacteria</taxon>
        <taxon>Pseudomonadati</taxon>
        <taxon>Pseudomonadota</taxon>
        <taxon>Gammaproteobacteria</taxon>
        <taxon>Enterobacterales</taxon>
        <taxon>Erwiniaceae</taxon>
        <taxon>Pantoea</taxon>
    </lineage>
</organism>
<accession>A0A1I5FKG8</accession>